<feature type="compositionally biased region" description="Low complexity" evidence="1">
    <location>
        <begin position="8"/>
        <end position="24"/>
    </location>
</feature>
<evidence type="ECO:0000313" key="3">
    <source>
        <dbReference type="Proteomes" id="UP000035352"/>
    </source>
</evidence>
<organism evidence="2 3">
    <name type="scientific">Caldimonas brevitalea</name>
    <dbReference type="NCBI Taxonomy" id="413882"/>
    <lineage>
        <taxon>Bacteria</taxon>
        <taxon>Pseudomonadati</taxon>
        <taxon>Pseudomonadota</taxon>
        <taxon>Betaproteobacteria</taxon>
        <taxon>Burkholderiales</taxon>
        <taxon>Sphaerotilaceae</taxon>
        <taxon>Caldimonas</taxon>
    </lineage>
</organism>
<reference evidence="2 3" key="1">
    <citation type="submission" date="2015-05" db="EMBL/GenBank/DDBJ databases">
        <authorList>
            <person name="Tang B."/>
            <person name="Yu Y."/>
        </authorList>
    </citation>
    <scope>NUCLEOTIDE SEQUENCE [LARGE SCALE GENOMIC DNA]</scope>
    <source>
        <strain evidence="2 3">DSM 7029</strain>
    </source>
</reference>
<proteinExistence type="predicted"/>
<dbReference type="RefSeq" id="WP_047196995.1">
    <property type="nucleotide sequence ID" value="NZ_CP011371.1"/>
</dbReference>
<protein>
    <submittedName>
        <fullName evidence="2">Uncharacterized protein</fullName>
    </submittedName>
</protein>
<dbReference type="KEGG" id="pbh:AAW51_5293"/>
<evidence type="ECO:0000256" key="1">
    <source>
        <dbReference type="SAM" id="MobiDB-lite"/>
    </source>
</evidence>
<gene>
    <name evidence="2" type="ORF">AAW51_5293</name>
</gene>
<name>A0A0G3BRD1_9BURK</name>
<sequence>MTPHIALRSSTTSRSAAPRATITTRTPPEPAFWFHITLHRTLPHAERRLWYDRLHHTLAKLDLAVSTQHAVSVVLGIRHVTHAADRQHITSWLMDQPEVWAVQVGELMPCPAQRSRRASAWSRSPVLSQWVVTGLPITASPNSFTRRTLRHIAQGAALAQQAKQWQLHGLGRPLSPPLGEAASMPTRPGSVV</sequence>
<keyword evidence="3" id="KW-1185">Reference proteome</keyword>
<accession>A0A0G3BRD1</accession>
<dbReference type="AlphaFoldDB" id="A0A0G3BRD1"/>
<feature type="region of interest" description="Disordered" evidence="1">
    <location>
        <begin position="1"/>
        <end position="24"/>
    </location>
</feature>
<dbReference type="EMBL" id="CP011371">
    <property type="protein sequence ID" value="AKJ31984.1"/>
    <property type="molecule type" value="Genomic_DNA"/>
</dbReference>
<evidence type="ECO:0000313" key="2">
    <source>
        <dbReference type="EMBL" id="AKJ31984.1"/>
    </source>
</evidence>
<dbReference type="Proteomes" id="UP000035352">
    <property type="component" value="Chromosome"/>
</dbReference>